<reference evidence="4 5" key="1">
    <citation type="submission" date="2017-11" db="EMBL/GenBank/DDBJ databases">
        <title>Complete genome sequence of Sphingomonas sp. Strain Cra20, a psychrotolerant potential plant growth promoting rhizobacteria.</title>
        <authorList>
            <person name="Luo Y."/>
        </authorList>
    </citation>
    <scope>NUCLEOTIDE SEQUENCE [LARGE SCALE GENOMIC DNA]</scope>
    <source>
        <strain evidence="4 5">Cra20</strain>
    </source>
</reference>
<dbReference type="PANTHER" id="PTHR21666:SF289">
    <property type="entry name" value="L-ALA--D-GLU ENDOPEPTIDASE"/>
    <property type="match status" value="1"/>
</dbReference>
<protein>
    <submittedName>
        <fullName evidence="4">Peptidase M23</fullName>
    </submittedName>
</protein>
<dbReference type="EMBL" id="CP024923">
    <property type="protein sequence ID" value="ATY31893.1"/>
    <property type="molecule type" value="Genomic_DNA"/>
</dbReference>
<dbReference type="Gene3D" id="2.70.70.10">
    <property type="entry name" value="Glucose Permease (Domain IIA)"/>
    <property type="match status" value="1"/>
</dbReference>
<name>A0A2K8MDF3_9SPHN</name>
<dbReference type="KEGG" id="sphc:CVN68_07845"/>
<organism evidence="4 5">
    <name type="scientific">Sphingomonas psychrotolerans</name>
    <dbReference type="NCBI Taxonomy" id="1327635"/>
    <lineage>
        <taxon>Bacteria</taxon>
        <taxon>Pseudomonadati</taxon>
        <taxon>Pseudomonadota</taxon>
        <taxon>Alphaproteobacteria</taxon>
        <taxon>Sphingomonadales</taxon>
        <taxon>Sphingomonadaceae</taxon>
        <taxon>Sphingomonas</taxon>
    </lineage>
</organism>
<dbReference type="PANTHER" id="PTHR21666">
    <property type="entry name" value="PEPTIDASE-RELATED"/>
    <property type="match status" value="1"/>
</dbReference>
<accession>A0A2K8MDF3</accession>
<feature type="domain" description="M23ase beta-sheet core" evidence="3">
    <location>
        <begin position="277"/>
        <end position="371"/>
    </location>
</feature>
<keyword evidence="1" id="KW-0732">Signal</keyword>
<gene>
    <name evidence="4" type="ORF">CVN68_07845</name>
</gene>
<dbReference type="CDD" id="cd12797">
    <property type="entry name" value="M23_peptidase"/>
    <property type="match status" value="1"/>
</dbReference>
<dbReference type="Proteomes" id="UP000229081">
    <property type="component" value="Chromosome"/>
</dbReference>
<dbReference type="InterPro" id="IPR050570">
    <property type="entry name" value="Cell_wall_metabolism_enzyme"/>
</dbReference>
<evidence type="ECO:0000313" key="4">
    <source>
        <dbReference type="EMBL" id="ATY31893.1"/>
    </source>
</evidence>
<dbReference type="Pfam" id="PF01551">
    <property type="entry name" value="Peptidase_M23"/>
    <property type="match status" value="1"/>
</dbReference>
<sequence length="397" mass="41790">MANATKSNNANLGTRFRKFFTTRDFIFHDGRDLRRFSIAGRTQALLAGAAAVTVLFSGYGVSQAMAGAIAVSGVSAVAGSPEAQVAKMRAQVAKMQAEVTAAKQAAKLQAARVEQRQALIAAVLSGKADAAALDSAVVHATPQTSAVADEMLAPLREVEQRQVALADKARVAGEARYQLTASHFRRLGLAPERYVQVSGGAMGGPYEPMDDNNDGAAGSDSAESADAQFRALFLTWKKLDALEQTVISIPSMQPVDKLLFTSSFGVRSDPFRGTAAMHAGVDIPGTIGTPIYATADGIISHAGRQGGYGNLVQINHGRGIETRYGHLSKILVADNSRVRRGQMIGLMGSTGRSTGSHLHYEVRVDGKAVNPIPFLQTGEYLTAVQNRAQGGLGGPAK</sequence>
<dbReference type="FunFam" id="2.70.70.10:FF:000006">
    <property type="entry name" value="M23 family peptidase"/>
    <property type="match status" value="1"/>
</dbReference>
<dbReference type="InterPro" id="IPR016047">
    <property type="entry name" value="M23ase_b-sheet_dom"/>
</dbReference>
<evidence type="ECO:0000256" key="1">
    <source>
        <dbReference type="ARBA" id="ARBA00022729"/>
    </source>
</evidence>
<dbReference type="OrthoDB" id="9815245at2"/>
<evidence type="ECO:0000313" key="5">
    <source>
        <dbReference type="Proteomes" id="UP000229081"/>
    </source>
</evidence>
<dbReference type="SUPFAM" id="SSF51261">
    <property type="entry name" value="Duplicated hybrid motif"/>
    <property type="match status" value="1"/>
</dbReference>
<proteinExistence type="predicted"/>
<feature type="region of interest" description="Disordered" evidence="2">
    <location>
        <begin position="200"/>
        <end position="221"/>
    </location>
</feature>
<dbReference type="InterPro" id="IPR011055">
    <property type="entry name" value="Dup_hybrid_motif"/>
</dbReference>
<evidence type="ECO:0000256" key="2">
    <source>
        <dbReference type="SAM" id="MobiDB-lite"/>
    </source>
</evidence>
<evidence type="ECO:0000259" key="3">
    <source>
        <dbReference type="Pfam" id="PF01551"/>
    </source>
</evidence>
<keyword evidence="5" id="KW-1185">Reference proteome</keyword>
<dbReference type="AlphaFoldDB" id="A0A2K8MDF3"/>
<dbReference type="RefSeq" id="WP_100281702.1">
    <property type="nucleotide sequence ID" value="NZ_CP024923.1"/>
</dbReference>
<dbReference type="GO" id="GO:0004222">
    <property type="term" value="F:metalloendopeptidase activity"/>
    <property type="evidence" value="ECO:0007669"/>
    <property type="project" value="TreeGrafter"/>
</dbReference>